<name>A0A015KAN2_RHIIW</name>
<dbReference type="OrthoDB" id="2437049at2759"/>
<evidence type="ECO:0008006" key="3">
    <source>
        <dbReference type="Google" id="ProtNLM"/>
    </source>
</evidence>
<evidence type="ECO:0000313" key="1">
    <source>
        <dbReference type="EMBL" id="EXX76625.1"/>
    </source>
</evidence>
<sequence>MSVKIYNKNNNRFNTDVLSIILYFLRYNRQSLYSCLFVNRLWCELTIPILWRDPWNFFYRLENTSSPSTQIQPIKLINTYLSLLPQELIIELQTNGINVPTYQIRSSFNYPSYLRGLDLNYLYKSILRWNDKYNEKHSTHPIQKVVTRLKKLGKKVTGRDNSMESDDEDKTKYDQINLICSKLLLLFFKESPKLSLIRIKPKKYEITFPLFEYLVKLGDTKNCLSHLTGLECVDDQNTKEIYTQLALNNTNISQIMIHGCQNTQSLADLISVQKKIQKLYIVNINRISPNEYWSTPGVGLELQRKTFFITKLKLEGSCGFLELLPDFINLEEFSLKCVHRNSCNSNRSARTPKLKNLKKIEFECDHKYEMNFLALLIKNTRNLRKVIIEGSRIEDPSNCNLLLDSIITCCPLLKNCSIPISTINPPLITLLKSCKDIQRLCLFSIPSENQININYCDNFLLQILKFEENNPTNLHALELINCSFSVEVWEKFLCKTYEKNESNKIRKSVSYLWMEHNFQPSKEFIEKCSIYKSLGILKTYGNITLYKSGLSPQFYMRLD</sequence>
<dbReference type="HOGENOM" id="CLU_028913_0_1_1"/>
<reference evidence="1 2" key="1">
    <citation type="submission" date="2014-02" db="EMBL/GenBank/DDBJ databases">
        <title>Single nucleus genome sequencing reveals high similarity among nuclei of an endomycorrhizal fungus.</title>
        <authorList>
            <person name="Lin K."/>
            <person name="Geurts R."/>
            <person name="Zhang Z."/>
            <person name="Limpens E."/>
            <person name="Saunders D.G."/>
            <person name="Mu D."/>
            <person name="Pang E."/>
            <person name="Cao H."/>
            <person name="Cha H."/>
            <person name="Lin T."/>
            <person name="Zhou Q."/>
            <person name="Shang Y."/>
            <person name="Li Y."/>
            <person name="Ivanov S."/>
            <person name="Sharma T."/>
            <person name="Velzen R.V."/>
            <person name="Ruijter N.D."/>
            <person name="Aanen D.K."/>
            <person name="Win J."/>
            <person name="Kamoun S."/>
            <person name="Bisseling T."/>
            <person name="Huang S."/>
        </authorList>
    </citation>
    <scope>NUCLEOTIDE SEQUENCE [LARGE SCALE GENOMIC DNA]</scope>
    <source>
        <strain evidence="2">DAOM197198w</strain>
    </source>
</reference>
<protein>
    <recommendedName>
        <fullName evidence="3">F-box domain-containing protein</fullName>
    </recommendedName>
</protein>
<comment type="caution">
    <text evidence="1">The sequence shown here is derived from an EMBL/GenBank/DDBJ whole genome shotgun (WGS) entry which is preliminary data.</text>
</comment>
<evidence type="ECO:0000313" key="2">
    <source>
        <dbReference type="Proteomes" id="UP000022910"/>
    </source>
</evidence>
<dbReference type="STRING" id="1432141.A0A015KAN2"/>
<dbReference type="EMBL" id="JEMT01011945">
    <property type="protein sequence ID" value="EXX76625.1"/>
    <property type="molecule type" value="Genomic_DNA"/>
</dbReference>
<organism evidence="1 2">
    <name type="scientific">Rhizophagus irregularis (strain DAOM 197198w)</name>
    <name type="common">Glomus intraradices</name>
    <dbReference type="NCBI Taxonomy" id="1432141"/>
    <lineage>
        <taxon>Eukaryota</taxon>
        <taxon>Fungi</taxon>
        <taxon>Fungi incertae sedis</taxon>
        <taxon>Mucoromycota</taxon>
        <taxon>Glomeromycotina</taxon>
        <taxon>Glomeromycetes</taxon>
        <taxon>Glomerales</taxon>
        <taxon>Glomeraceae</taxon>
        <taxon>Rhizophagus</taxon>
    </lineage>
</organism>
<dbReference type="AlphaFoldDB" id="A0A015KAN2"/>
<accession>A0A015KAN2</accession>
<proteinExistence type="predicted"/>
<keyword evidence="2" id="KW-1185">Reference proteome</keyword>
<dbReference type="Proteomes" id="UP000022910">
    <property type="component" value="Unassembled WGS sequence"/>
</dbReference>
<gene>
    <name evidence="1" type="ORF">RirG_031340</name>
</gene>